<dbReference type="Proteomes" id="UP000199208">
    <property type="component" value="Unassembled WGS sequence"/>
</dbReference>
<dbReference type="PROSITE" id="PS00061">
    <property type="entry name" value="ADH_SHORT"/>
    <property type="match status" value="1"/>
</dbReference>
<keyword evidence="9 14" id="KW-0275">Fatty acid biosynthesis</keyword>
<evidence type="ECO:0000259" key="15">
    <source>
        <dbReference type="SMART" id="SM00822"/>
    </source>
</evidence>
<protein>
    <recommendedName>
        <fullName evidence="14">3-oxoacyl-[acyl-carrier-protein] reductase</fullName>
        <ecNumber evidence="14">1.1.1.100</ecNumber>
    </recommendedName>
</protein>
<comment type="similarity">
    <text evidence="3 14">Belongs to the short-chain dehydrogenases/reductases (SDR) family.</text>
</comment>
<dbReference type="SMART" id="SM00822">
    <property type="entry name" value="PKS_KR"/>
    <property type="match status" value="1"/>
</dbReference>
<dbReference type="EC" id="1.1.1.100" evidence="14"/>
<evidence type="ECO:0000256" key="6">
    <source>
        <dbReference type="ARBA" id="ARBA00022857"/>
    </source>
</evidence>
<reference evidence="16 17" key="1">
    <citation type="submission" date="2016-10" db="EMBL/GenBank/DDBJ databases">
        <authorList>
            <person name="de Groot N.N."/>
        </authorList>
    </citation>
    <scope>NUCLEOTIDE SEQUENCE [LARGE SCALE GENOMIC DNA]</scope>
    <source>
        <strain evidence="16 17">DSM 2784</strain>
    </source>
</reference>
<dbReference type="NCBIfam" id="TIGR01830">
    <property type="entry name" value="3oxo_ACP_reduc"/>
    <property type="match status" value="1"/>
</dbReference>
<feature type="binding site" evidence="13">
    <location>
        <begin position="156"/>
        <end position="160"/>
    </location>
    <ligand>
        <name>NADP(+)</name>
        <dbReference type="ChEBI" id="CHEBI:58349"/>
    </ligand>
</feature>
<evidence type="ECO:0000256" key="9">
    <source>
        <dbReference type="ARBA" id="ARBA00023160"/>
    </source>
</evidence>
<dbReference type="SUPFAM" id="SSF51735">
    <property type="entry name" value="NAD(P)-binding Rossmann-fold domains"/>
    <property type="match status" value="1"/>
</dbReference>
<comment type="catalytic activity">
    <reaction evidence="11 14">
        <text>a (3R)-hydroxyacyl-[ACP] + NADP(+) = a 3-oxoacyl-[ACP] + NADPH + H(+)</text>
        <dbReference type="Rhea" id="RHEA:17397"/>
        <dbReference type="Rhea" id="RHEA-COMP:9916"/>
        <dbReference type="Rhea" id="RHEA-COMP:9945"/>
        <dbReference type="ChEBI" id="CHEBI:15378"/>
        <dbReference type="ChEBI" id="CHEBI:57783"/>
        <dbReference type="ChEBI" id="CHEBI:58349"/>
        <dbReference type="ChEBI" id="CHEBI:78776"/>
        <dbReference type="ChEBI" id="CHEBI:78827"/>
        <dbReference type="EC" id="1.1.1.100"/>
    </reaction>
</comment>
<evidence type="ECO:0000256" key="10">
    <source>
        <dbReference type="ARBA" id="ARBA00023221"/>
    </source>
</evidence>
<dbReference type="InterPro" id="IPR050259">
    <property type="entry name" value="SDR"/>
</dbReference>
<evidence type="ECO:0000256" key="5">
    <source>
        <dbReference type="ARBA" id="ARBA00022832"/>
    </source>
</evidence>
<sequence>MLMFKDQVVLVTGGTRGIGRAISLEFAGKGAKLVVNYTSSEEKAKALVEELEAMGCEAIAVQADISKAEDAERLTSEAVKKFGRIDVLVNNAGITKDNLLIRMKEADWDDVMNVNLKGTFLMSKAVGKLMLKQRSGVMVNLTSVVGIMGNAGQANYSASKAGVIGLTKSLAREFASRGVRVNAVAPGYILTDMTSVLNEDAIANFASQIPLGRAGTPEDVAKVVCFLSSQDSAYMTGQVIHVDGGMLI</sequence>
<dbReference type="InterPro" id="IPR057326">
    <property type="entry name" value="KR_dom"/>
</dbReference>
<dbReference type="NCBIfam" id="NF005559">
    <property type="entry name" value="PRK07231.1"/>
    <property type="match status" value="1"/>
</dbReference>
<dbReference type="Pfam" id="PF13561">
    <property type="entry name" value="adh_short_C2"/>
    <property type="match status" value="1"/>
</dbReference>
<evidence type="ECO:0000256" key="1">
    <source>
        <dbReference type="ARBA" id="ARBA00002607"/>
    </source>
</evidence>
<dbReference type="FunFam" id="3.40.50.720:FF:000037">
    <property type="entry name" value="3-oxoacyl-[acyl-carrier-protein] reductase FabG"/>
    <property type="match status" value="1"/>
</dbReference>
<feature type="binding site" evidence="13">
    <location>
        <position position="189"/>
    </location>
    <ligand>
        <name>NADP(+)</name>
        <dbReference type="ChEBI" id="CHEBI:58349"/>
    </ligand>
</feature>
<dbReference type="GO" id="GO:0008202">
    <property type="term" value="P:steroid metabolic process"/>
    <property type="evidence" value="ECO:0007669"/>
    <property type="project" value="UniProtKB-KW"/>
</dbReference>
<dbReference type="AlphaFoldDB" id="A0A1G5RS73"/>
<evidence type="ECO:0000256" key="11">
    <source>
        <dbReference type="ARBA" id="ARBA00048508"/>
    </source>
</evidence>
<dbReference type="InterPro" id="IPR011284">
    <property type="entry name" value="3oxo_ACP_reduc"/>
</dbReference>
<evidence type="ECO:0000256" key="2">
    <source>
        <dbReference type="ARBA" id="ARBA00005194"/>
    </source>
</evidence>
<dbReference type="CDD" id="cd05333">
    <property type="entry name" value="BKR_SDR_c"/>
    <property type="match status" value="1"/>
</dbReference>
<keyword evidence="6 13" id="KW-0521">NADP</keyword>
<comment type="subunit">
    <text evidence="14">Homotetramer.</text>
</comment>
<evidence type="ECO:0000313" key="16">
    <source>
        <dbReference type="EMBL" id="SCZ76922.1"/>
    </source>
</evidence>
<keyword evidence="17" id="KW-1185">Reference proteome</keyword>
<evidence type="ECO:0000256" key="7">
    <source>
        <dbReference type="ARBA" id="ARBA00023002"/>
    </source>
</evidence>
<feature type="domain" description="Ketoreductase" evidence="15">
    <location>
        <begin position="7"/>
        <end position="192"/>
    </location>
</feature>
<comment type="function">
    <text evidence="1 14">Catalyzes the NADPH-dependent reduction of beta-ketoacyl-ACP substrates to beta-hydroxyacyl-ACP products, the first reductive step in the elongation cycle of fatty acid biosynthesis.</text>
</comment>
<dbReference type="NCBIfam" id="NF009466">
    <property type="entry name" value="PRK12826.1-2"/>
    <property type="match status" value="1"/>
</dbReference>
<evidence type="ECO:0000256" key="8">
    <source>
        <dbReference type="ARBA" id="ARBA00023098"/>
    </source>
</evidence>
<evidence type="ECO:0000256" key="12">
    <source>
        <dbReference type="PIRSR" id="PIRSR611284-1"/>
    </source>
</evidence>
<keyword evidence="4 14" id="KW-0444">Lipid biosynthesis</keyword>
<comment type="pathway">
    <text evidence="2 14">Lipid metabolism; fatty acid biosynthesis.</text>
</comment>
<dbReference type="GO" id="GO:0004316">
    <property type="term" value="F:3-oxoacyl-[acyl-carrier-protein] reductase (NADPH) activity"/>
    <property type="evidence" value="ECO:0007669"/>
    <property type="project" value="UniProtKB-UniRule"/>
</dbReference>
<dbReference type="InterPro" id="IPR002347">
    <property type="entry name" value="SDR_fam"/>
</dbReference>
<accession>A0A1G5RS73</accession>
<dbReference type="PRINTS" id="PR00081">
    <property type="entry name" value="GDHRDH"/>
</dbReference>
<keyword evidence="7 14" id="KW-0560">Oxidoreductase</keyword>
<keyword evidence="8 14" id="KW-0443">Lipid metabolism</keyword>
<dbReference type="RefSeq" id="WP_330387059.1">
    <property type="nucleotide sequence ID" value="NZ_FMWL01000002.1"/>
</dbReference>
<gene>
    <name evidence="16" type="ORF">SAMN03080599_00473</name>
</gene>
<dbReference type="STRING" id="1120920.SAMN03080599_00473"/>
<evidence type="ECO:0000256" key="14">
    <source>
        <dbReference type="RuleBase" id="RU366074"/>
    </source>
</evidence>
<keyword evidence="10" id="KW-0753">Steroid metabolism</keyword>
<dbReference type="GO" id="GO:0051287">
    <property type="term" value="F:NAD binding"/>
    <property type="evidence" value="ECO:0007669"/>
    <property type="project" value="UniProtKB-UniRule"/>
</dbReference>
<dbReference type="PRINTS" id="PR00080">
    <property type="entry name" value="SDRFAMILY"/>
</dbReference>
<dbReference type="UniPathway" id="UPA00094"/>
<evidence type="ECO:0000313" key="17">
    <source>
        <dbReference type="Proteomes" id="UP000199208"/>
    </source>
</evidence>
<evidence type="ECO:0000256" key="4">
    <source>
        <dbReference type="ARBA" id="ARBA00022516"/>
    </source>
</evidence>
<feature type="binding site" evidence="13">
    <location>
        <position position="91"/>
    </location>
    <ligand>
        <name>NADP(+)</name>
        <dbReference type="ChEBI" id="CHEBI:58349"/>
    </ligand>
</feature>
<dbReference type="EMBL" id="FMWL01000002">
    <property type="protein sequence ID" value="SCZ76922.1"/>
    <property type="molecule type" value="Genomic_DNA"/>
</dbReference>
<organism evidence="16 17">
    <name type="scientific">Acidaminobacter hydrogenoformans DSM 2784</name>
    <dbReference type="NCBI Taxonomy" id="1120920"/>
    <lineage>
        <taxon>Bacteria</taxon>
        <taxon>Bacillati</taxon>
        <taxon>Bacillota</taxon>
        <taxon>Clostridia</taxon>
        <taxon>Peptostreptococcales</taxon>
        <taxon>Acidaminobacteraceae</taxon>
        <taxon>Acidaminobacter</taxon>
    </lineage>
</organism>
<dbReference type="PANTHER" id="PTHR42879:SF2">
    <property type="entry name" value="3-OXOACYL-[ACYL-CARRIER-PROTEIN] REDUCTASE FABG"/>
    <property type="match status" value="1"/>
</dbReference>
<feature type="binding site" evidence="13">
    <location>
        <begin position="13"/>
        <end position="16"/>
    </location>
    <ligand>
        <name>NADP(+)</name>
        <dbReference type="ChEBI" id="CHEBI:58349"/>
    </ligand>
</feature>
<proteinExistence type="inferred from homology"/>
<dbReference type="PANTHER" id="PTHR42879">
    <property type="entry name" value="3-OXOACYL-(ACYL-CARRIER-PROTEIN) REDUCTASE"/>
    <property type="match status" value="1"/>
</dbReference>
<dbReference type="Gene3D" id="3.40.50.720">
    <property type="entry name" value="NAD(P)-binding Rossmann-like Domain"/>
    <property type="match status" value="1"/>
</dbReference>
<feature type="active site" description="Proton acceptor" evidence="12">
    <location>
        <position position="156"/>
    </location>
</feature>
<dbReference type="GO" id="GO:0006633">
    <property type="term" value="P:fatty acid biosynthetic process"/>
    <property type="evidence" value="ECO:0007669"/>
    <property type="project" value="UniProtKB-UniPathway"/>
</dbReference>
<dbReference type="InterPro" id="IPR020904">
    <property type="entry name" value="Sc_DH/Rdtase_CS"/>
</dbReference>
<evidence type="ECO:0000256" key="13">
    <source>
        <dbReference type="PIRSR" id="PIRSR611284-2"/>
    </source>
</evidence>
<name>A0A1G5RS73_9FIRM</name>
<dbReference type="InterPro" id="IPR036291">
    <property type="entry name" value="NAD(P)-bd_dom_sf"/>
</dbReference>
<keyword evidence="5 14" id="KW-0276">Fatty acid metabolism</keyword>
<evidence type="ECO:0000256" key="3">
    <source>
        <dbReference type="ARBA" id="ARBA00006484"/>
    </source>
</evidence>